<dbReference type="PROSITE" id="PS51767">
    <property type="entry name" value="PEPTIDASE_A1"/>
    <property type="match status" value="1"/>
</dbReference>
<feature type="domain" description="Peptidase A1" evidence="6">
    <location>
        <begin position="88"/>
        <end position="424"/>
    </location>
</feature>
<keyword evidence="4" id="KW-0378">Hydrolase</keyword>
<evidence type="ECO:0000256" key="4">
    <source>
        <dbReference type="RuleBase" id="RU000454"/>
    </source>
</evidence>
<gene>
    <name evidence="7" type="ORF">Rt10032_c02g0620</name>
</gene>
<feature type="active site" evidence="3">
    <location>
        <position position="289"/>
    </location>
</feature>
<comment type="caution">
    <text evidence="7">The sequence shown here is derived from an EMBL/GenBank/DDBJ whole genome shotgun (WGS) entry which is preliminary data.</text>
</comment>
<dbReference type="EMBL" id="BJWK01000002">
    <property type="protein sequence ID" value="GEM06603.1"/>
    <property type="molecule type" value="Genomic_DNA"/>
</dbReference>
<dbReference type="AlphaFoldDB" id="A0A511K8C6"/>
<dbReference type="Gene3D" id="2.40.70.10">
    <property type="entry name" value="Acid Proteases"/>
    <property type="match status" value="2"/>
</dbReference>
<evidence type="ECO:0000256" key="3">
    <source>
        <dbReference type="PIRSR" id="PIRSR601461-1"/>
    </source>
</evidence>
<evidence type="ECO:0000259" key="6">
    <source>
        <dbReference type="PROSITE" id="PS51767"/>
    </source>
</evidence>
<dbReference type="Pfam" id="PF00026">
    <property type="entry name" value="Asp"/>
    <property type="match status" value="1"/>
</dbReference>
<protein>
    <submittedName>
        <fullName evidence="7">Peptidase A1 family protein</fullName>
    </submittedName>
</protein>
<comment type="similarity">
    <text evidence="1 4">Belongs to the peptidase A1 family.</text>
</comment>
<dbReference type="GO" id="GO:0004190">
    <property type="term" value="F:aspartic-type endopeptidase activity"/>
    <property type="evidence" value="ECO:0007669"/>
    <property type="project" value="UniProtKB-KW"/>
</dbReference>
<accession>A0A511K8C6</accession>
<keyword evidence="4" id="KW-0645">Protease</keyword>
<evidence type="ECO:0000256" key="5">
    <source>
        <dbReference type="SAM" id="SignalP"/>
    </source>
</evidence>
<feature type="signal peptide" evidence="5">
    <location>
        <begin position="1"/>
        <end position="18"/>
    </location>
</feature>
<evidence type="ECO:0000256" key="1">
    <source>
        <dbReference type="ARBA" id="ARBA00007447"/>
    </source>
</evidence>
<dbReference type="SUPFAM" id="SSF50630">
    <property type="entry name" value="Acid proteases"/>
    <property type="match status" value="1"/>
</dbReference>
<dbReference type="Proteomes" id="UP000321518">
    <property type="component" value="Unassembled WGS sequence"/>
</dbReference>
<dbReference type="PRINTS" id="PR00792">
    <property type="entry name" value="PEPSIN"/>
</dbReference>
<dbReference type="OrthoDB" id="771136at2759"/>
<feature type="chain" id="PRO_5021766720" evidence="5">
    <location>
        <begin position="19"/>
        <end position="427"/>
    </location>
</feature>
<feature type="active site" evidence="3">
    <location>
        <position position="106"/>
    </location>
</feature>
<keyword evidence="2 4" id="KW-0064">Aspartyl protease</keyword>
<sequence length="427" mass="44667">MPTLSALLPLALLPLAFTAPVQPSQQAVRLVGSSPASTLSPEQIVKRDLTKLLGTRQPAPRASSHHQRSNTVPITNVIKNGLNRLQTFAGPLKVGTPAQQLPVLFDTGSSDLVLLSACLDGCPNGYFKPDASSSFVNTTTETAAAYAGGAVLYGSAAYETVQIGDTTVRGQRFLAGTDGELTGTTNAAGVMGLAPIVNPYAGVGGDTNWLQAAVAAGSLPANEFSLYFGRAAGAVSELVLGGIDSAHYQGEVVSMPNAPKGAFTWGASVAGTVVDGQQVDSREMIAVVDSGTEVNYVPRRVAAQIYLQLNGTLQNTAQQVVMGAVYDVDFYTFPCNSSLPVGFSFTEASSTEPMYMKPQDVAWYMYSRLPSKSKGTCEGAFVGVDINYPFTETPAALLGLPWLKSFTSVYSFGADGKSPAVSFATSK</sequence>
<evidence type="ECO:0000256" key="2">
    <source>
        <dbReference type="ARBA" id="ARBA00022750"/>
    </source>
</evidence>
<dbReference type="InterPro" id="IPR034164">
    <property type="entry name" value="Pepsin-like_dom"/>
</dbReference>
<dbReference type="InterPro" id="IPR033121">
    <property type="entry name" value="PEPTIDASE_A1"/>
</dbReference>
<organism evidence="7 8">
    <name type="scientific">Rhodotorula toruloides</name>
    <name type="common">Yeast</name>
    <name type="synonym">Rhodosporidium toruloides</name>
    <dbReference type="NCBI Taxonomy" id="5286"/>
    <lineage>
        <taxon>Eukaryota</taxon>
        <taxon>Fungi</taxon>
        <taxon>Dikarya</taxon>
        <taxon>Basidiomycota</taxon>
        <taxon>Pucciniomycotina</taxon>
        <taxon>Microbotryomycetes</taxon>
        <taxon>Sporidiobolales</taxon>
        <taxon>Sporidiobolaceae</taxon>
        <taxon>Rhodotorula</taxon>
    </lineage>
</organism>
<reference evidence="7 8" key="1">
    <citation type="submission" date="2019-07" db="EMBL/GenBank/DDBJ databases">
        <title>Rhodotorula toruloides NBRC10032 genome sequencing.</title>
        <authorList>
            <person name="Shida Y."/>
            <person name="Takaku H."/>
            <person name="Ogasawara W."/>
            <person name="Mori K."/>
        </authorList>
    </citation>
    <scope>NUCLEOTIDE SEQUENCE [LARGE SCALE GENOMIC DNA]</scope>
    <source>
        <strain evidence="7 8">NBRC10032</strain>
    </source>
</reference>
<dbReference type="InterPro" id="IPR001461">
    <property type="entry name" value="Aspartic_peptidase_A1"/>
</dbReference>
<dbReference type="InterPro" id="IPR021109">
    <property type="entry name" value="Peptidase_aspartic_dom_sf"/>
</dbReference>
<keyword evidence="5" id="KW-0732">Signal</keyword>
<dbReference type="PANTHER" id="PTHR47966">
    <property type="entry name" value="BETA-SITE APP-CLEAVING ENZYME, ISOFORM A-RELATED"/>
    <property type="match status" value="1"/>
</dbReference>
<dbReference type="PROSITE" id="PS00141">
    <property type="entry name" value="ASP_PROTEASE"/>
    <property type="match status" value="1"/>
</dbReference>
<name>A0A511K8C6_RHOTO</name>
<dbReference type="PANTHER" id="PTHR47966:SF51">
    <property type="entry name" value="BETA-SITE APP-CLEAVING ENZYME, ISOFORM A-RELATED"/>
    <property type="match status" value="1"/>
</dbReference>
<dbReference type="GO" id="GO:0006508">
    <property type="term" value="P:proteolysis"/>
    <property type="evidence" value="ECO:0007669"/>
    <property type="project" value="UniProtKB-KW"/>
</dbReference>
<dbReference type="CDD" id="cd05471">
    <property type="entry name" value="pepsin_like"/>
    <property type="match status" value="1"/>
</dbReference>
<proteinExistence type="inferred from homology"/>
<evidence type="ECO:0000313" key="7">
    <source>
        <dbReference type="EMBL" id="GEM06603.1"/>
    </source>
</evidence>
<evidence type="ECO:0000313" key="8">
    <source>
        <dbReference type="Proteomes" id="UP000321518"/>
    </source>
</evidence>
<dbReference type="InterPro" id="IPR001969">
    <property type="entry name" value="Aspartic_peptidase_AS"/>
</dbReference>